<dbReference type="InterPro" id="IPR025986">
    <property type="entry name" value="RPAP3-like_C"/>
</dbReference>
<feature type="domain" description="RNA-polymerase II-associated protein 3-like C-terminal" evidence="5">
    <location>
        <begin position="175"/>
        <end position="261"/>
    </location>
</feature>
<dbReference type="SUPFAM" id="SSF48452">
    <property type="entry name" value="TPR-like"/>
    <property type="match status" value="1"/>
</dbReference>
<dbReference type="Pfam" id="PF13877">
    <property type="entry name" value="RPAP3_C"/>
    <property type="match status" value="1"/>
</dbReference>
<reference evidence="6" key="1">
    <citation type="journal article" date="2021" name="Open Biol.">
        <title>Shared evolutionary footprints suggest mitochondrial oxidative damage underlies multiple complex I losses in fungi.</title>
        <authorList>
            <person name="Schikora-Tamarit M.A."/>
            <person name="Marcet-Houben M."/>
            <person name="Nosek J."/>
            <person name="Gabaldon T."/>
        </authorList>
    </citation>
    <scope>NUCLEOTIDE SEQUENCE</scope>
    <source>
        <strain evidence="6">CBS6075</strain>
    </source>
</reference>
<dbReference type="Gene3D" id="1.25.40.10">
    <property type="entry name" value="Tetratricopeptide repeat domain"/>
    <property type="match status" value="1"/>
</dbReference>
<dbReference type="EMBL" id="JAEUBE010000295">
    <property type="protein sequence ID" value="KAH3665464.1"/>
    <property type="molecule type" value="Genomic_DNA"/>
</dbReference>
<evidence type="ECO:0000313" key="7">
    <source>
        <dbReference type="Proteomes" id="UP000769157"/>
    </source>
</evidence>
<evidence type="ECO:0000256" key="1">
    <source>
        <dbReference type="ARBA" id="ARBA00022737"/>
    </source>
</evidence>
<dbReference type="PANTHER" id="PTHR46423">
    <property type="entry name" value="RNA POLYMERASE II-ASSOCIATED PROTEIN 3"/>
    <property type="match status" value="1"/>
</dbReference>
<reference evidence="6" key="2">
    <citation type="submission" date="2021-01" db="EMBL/GenBank/DDBJ databases">
        <authorList>
            <person name="Schikora-Tamarit M.A."/>
        </authorList>
    </citation>
    <scope>NUCLEOTIDE SEQUENCE</scope>
    <source>
        <strain evidence="6">CBS6075</strain>
    </source>
</reference>
<evidence type="ECO:0000313" key="6">
    <source>
        <dbReference type="EMBL" id="KAH3665464.1"/>
    </source>
</evidence>
<evidence type="ECO:0000256" key="2">
    <source>
        <dbReference type="ARBA" id="ARBA00022803"/>
    </source>
</evidence>
<evidence type="ECO:0000256" key="4">
    <source>
        <dbReference type="ARBA" id="ARBA00040133"/>
    </source>
</evidence>
<comment type="caution">
    <text evidence="6">The sequence shown here is derived from an EMBL/GenBank/DDBJ whole genome shotgun (WGS) entry which is preliminary data.</text>
</comment>
<protein>
    <recommendedName>
        <fullName evidence="4">RNA polymerase II-associated protein 3</fullName>
    </recommendedName>
</protein>
<dbReference type="GO" id="GO:0101031">
    <property type="term" value="C:protein folding chaperone complex"/>
    <property type="evidence" value="ECO:0007669"/>
    <property type="project" value="TreeGrafter"/>
</dbReference>
<name>A0A9P8T4P6_9ASCO</name>
<dbReference type="RefSeq" id="XP_046060668.1">
    <property type="nucleotide sequence ID" value="XM_046204645.1"/>
</dbReference>
<dbReference type="GeneID" id="70235613"/>
<keyword evidence="7" id="KW-1185">Reference proteome</keyword>
<dbReference type="AlphaFoldDB" id="A0A9P8T4P6"/>
<dbReference type="OrthoDB" id="10250354at2759"/>
<evidence type="ECO:0000259" key="5">
    <source>
        <dbReference type="Pfam" id="PF13877"/>
    </source>
</evidence>
<dbReference type="InterPro" id="IPR019734">
    <property type="entry name" value="TPR_rpt"/>
</dbReference>
<accession>A0A9P8T4P6</accession>
<keyword evidence="1" id="KW-0677">Repeat</keyword>
<gene>
    <name evidence="6" type="ORF">OGAPHI_003648</name>
</gene>
<dbReference type="InterPro" id="IPR011990">
    <property type="entry name" value="TPR-like_helical_dom_sf"/>
</dbReference>
<dbReference type="PANTHER" id="PTHR46423:SF1">
    <property type="entry name" value="RNA POLYMERASE II-ASSOCIATED PROTEIN 3"/>
    <property type="match status" value="1"/>
</dbReference>
<dbReference type="Pfam" id="PF13181">
    <property type="entry name" value="TPR_8"/>
    <property type="match status" value="1"/>
</dbReference>
<dbReference type="Proteomes" id="UP000769157">
    <property type="component" value="Unassembled WGS sequence"/>
</dbReference>
<dbReference type="SMART" id="SM00028">
    <property type="entry name" value="TPR"/>
    <property type="match status" value="3"/>
</dbReference>
<proteinExistence type="inferred from homology"/>
<comment type="similarity">
    <text evidence="3">Belongs to the RPAP3 family.</text>
</comment>
<organism evidence="6 7">
    <name type="scientific">Ogataea philodendri</name>
    <dbReference type="NCBI Taxonomy" id="1378263"/>
    <lineage>
        <taxon>Eukaryota</taxon>
        <taxon>Fungi</taxon>
        <taxon>Dikarya</taxon>
        <taxon>Ascomycota</taxon>
        <taxon>Saccharomycotina</taxon>
        <taxon>Pichiomycetes</taxon>
        <taxon>Pichiales</taxon>
        <taxon>Pichiaceae</taxon>
        <taxon>Ogataea</taxon>
    </lineage>
</organism>
<keyword evidence="2" id="KW-0802">TPR repeat</keyword>
<evidence type="ECO:0000256" key="3">
    <source>
        <dbReference type="ARBA" id="ARBA00038275"/>
    </source>
</evidence>
<sequence>MSVDELKARGNDAFKKGNFMDSARLYSEAILLDPAVSVLYSNKAMAYLNLKDYQGALTTCNQGLLQTAPDDKTKVKLLWRKATALRELLRFEEAKTCLHSALEIDPSNQTVINDLQLVNSKITESESEWIEIPIEKVRQIPPGYLPEAKMLKLDEVDLPQLPQPDNFPASPSALFLTELSRKPENERKSYYNYVIQLDNSVYTSLFAKSGIDSAFLEFFLEASINYLQSDQSLLINNIVNHVQSFVKTPRFSIASMFIPSSTVDTLFALIEQKTSQNLKSIWN</sequence>
<dbReference type="InterPro" id="IPR051966">
    <property type="entry name" value="RPAP3"/>
</dbReference>